<dbReference type="AlphaFoldDB" id="A0A7Y0AEZ5"/>
<dbReference type="RefSeq" id="WP_169531762.1">
    <property type="nucleotide sequence ID" value="NZ_JABBGH010000002.1"/>
</dbReference>
<keyword evidence="1" id="KW-0812">Transmembrane</keyword>
<dbReference type="Proteomes" id="UP000559626">
    <property type="component" value="Unassembled WGS sequence"/>
</dbReference>
<keyword evidence="1" id="KW-0472">Membrane</keyword>
<gene>
    <name evidence="2" type="ORF">HHL22_12860</name>
</gene>
<keyword evidence="1" id="KW-1133">Transmembrane helix</keyword>
<organism evidence="2 3">
    <name type="scientific">Hymenobacter polaris</name>
    <dbReference type="NCBI Taxonomy" id="2682546"/>
    <lineage>
        <taxon>Bacteria</taxon>
        <taxon>Pseudomonadati</taxon>
        <taxon>Bacteroidota</taxon>
        <taxon>Cytophagia</taxon>
        <taxon>Cytophagales</taxon>
        <taxon>Hymenobacteraceae</taxon>
        <taxon>Hymenobacter</taxon>
    </lineage>
</organism>
<dbReference type="EMBL" id="JABBGH010000002">
    <property type="protein sequence ID" value="NML66097.1"/>
    <property type="molecule type" value="Genomic_DNA"/>
</dbReference>
<dbReference type="InterPro" id="IPR011006">
    <property type="entry name" value="CheY-like_superfamily"/>
</dbReference>
<dbReference type="SUPFAM" id="SSF52172">
    <property type="entry name" value="CheY-like"/>
    <property type="match status" value="1"/>
</dbReference>
<keyword evidence="3" id="KW-1185">Reference proteome</keyword>
<proteinExistence type="predicted"/>
<reference evidence="2 3" key="1">
    <citation type="submission" date="2020-04" db="EMBL/GenBank/DDBJ databases">
        <title>Hymenobacter polaris sp. nov., isolated from Arctic soil.</title>
        <authorList>
            <person name="Dahal R.H."/>
        </authorList>
    </citation>
    <scope>NUCLEOTIDE SEQUENCE [LARGE SCALE GENOMIC DNA]</scope>
    <source>
        <strain evidence="2 3">RP-2-7</strain>
    </source>
</reference>
<evidence type="ECO:0000313" key="3">
    <source>
        <dbReference type="Proteomes" id="UP000559626"/>
    </source>
</evidence>
<accession>A0A7Y0AEZ5</accession>
<sequence>MDLTFFTENKTAIVSIITILGAVAAAVKNIFFSKKQGADEKKESSPVNSNVININNQNNLGGTPGNAITAKSPELFAEPTLDDLKNKTHILFIDDDVKFRVVTILKKANWVHTKAVKDVESLDSPEVMEANILFVDIKGVGVALDFKDQGLGLALRLKVRYPHKKVIIYSAETSGERFHQAFHKCDGQLAKNAEPYEFQELVEELSREIYAAHI</sequence>
<protein>
    <submittedName>
        <fullName evidence="2">Transcriptional regulator</fullName>
    </submittedName>
</protein>
<comment type="caution">
    <text evidence="2">The sequence shown here is derived from an EMBL/GenBank/DDBJ whole genome shotgun (WGS) entry which is preliminary data.</text>
</comment>
<evidence type="ECO:0000256" key="1">
    <source>
        <dbReference type="SAM" id="Phobius"/>
    </source>
</evidence>
<dbReference type="Gene3D" id="3.40.50.2300">
    <property type="match status" value="1"/>
</dbReference>
<evidence type="ECO:0000313" key="2">
    <source>
        <dbReference type="EMBL" id="NML66097.1"/>
    </source>
</evidence>
<feature type="transmembrane region" description="Helical" evidence="1">
    <location>
        <begin position="12"/>
        <end position="32"/>
    </location>
</feature>
<name>A0A7Y0AEZ5_9BACT</name>